<dbReference type="GO" id="GO:0007059">
    <property type="term" value="P:chromosome segregation"/>
    <property type="evidence" value="ECO:0007669"/>
    <property type="project" value="InterPro"/>
</dbReference>
<evidence type="ECO:0000313" key="2">
    <source>
        <dbReference type="EMBL" id="QBM91020.1"/>
    </source>
</evidence>
<reference evidence="3" key="1">
    <citation type="submission" date="2019-03" db="EMBL/GenBank/DDBJ databases">
        <title>Snf2 controls pulcherriminic acid biosynthesis and connects pigmentation and antifungal activity of the yeast Metschnikowia pulcherrima.</title>
        <authorList>
            <person name="Gore-Lloyd D."/>
            <person name="Sumann I."/>
            <person name="Brachmann A.O."/>
            <person name="Schneeberger K."/>
            <person name="Ortiz-Merino R.A."/>
            <person name="Moreno-Beltran M."/>
            <person name="Schlaefli M."/>
            <person name="Kirner P."/>
            <person name="Santos Kron A."/>
            <person name="Wolfe K.H."/>
            <person name="Piel J."/>
            <person name="Ahrens C.H."/>
            <person name="Henk D."/>
            <person name="Freimoser F.M."/>
        </authorList>
    </citation>
    <scope>NUCLEOTIDE SEQUENCE [LARGE SCALE GENOMIC DNA]</scope>
    <source>
        <strain evidence="3">APC 1.2</strain>
    </source>
</reference>
<sequence>MSNHTKKRAKHRNILPNTYIPVHTPKVLHAVLSRLAKSSAVALVSLWPTLKNTQPTIISLQNLPKTPILSQAQVSKKVRETAKEMQLRKWTKARVIDAILYEFWPRGLNLLQLAQVDCQLIVDNPNSYTWVLLTVKDVWDNEVAVALDPAVFLDRLAAQLSTLFWSYIYVCTHPTFPLVLVRIQVFDLAPNSTKQASTKQAHITSHKPYFLAVPMNLPHVIHSPGEDLVSQTVLQVVESCLSKGPSQVLRLHTNRAQKPVRLLESMHILKGCSRFAHSLGPWAPYADGEADISPFARHELHPAVKSAAKTPESSQSKHESLQKLANLRFKGSIRGETVSDRLFDHPNPSKRRRTRSERENLDLRPKNPYASLAPISVAEFELQEPLGGEKTATSSVKLTFSGTDVFAGMHELAVRPTETPFIDLETLPGWLTGEEGQSCGIVKNGVFSSEI</sequence>
<dbReference type="Proteomes" id="UP000292447">
    <property type="component" value="Chromosome VII"/>
</dbReference>
<dbReference type="AlphaFoldDB" id="A0A4P6XTY1"/>
<dbReference type="EMBL" id="CP034462">
    <property type="protein sequence ID" value="QBM91020.1"/>
    <property type="molecule type" value="Genomic_DNA"/>
</dbReference>
<gene>
    <name evidence="2" type="primary">MPUL0G00620</name>
    <name evidence="2" type="ORF">METSCH_G00620</name>
</gene>
<dbReference type="Gene3D" id="3.10.20.720">
    <property type="match status" value="1"/>
</dbReference>
<protein>
    <submittedName>
        <fullName evidence="2">Central kinetochore subunit Mis15/CHL4</fullName>
    </submittedName>
</protein>
<evidence type="ECO:0000256" key="1">
    <source>
        <dbReference type="SAM" id="MobiDB-lite"/>
    </source>
</evidence>
<accession>A0A4P6XTY1</accession>
<dbReference type="STRING" id="2163413.A0A4P6XTY1"/>
<name>A0A4P6XTY1_9ASCO</name>
<dbReference type="Pfam" id="PF05238">
    <property type="entry name" value="CENP-N"/>
    <property type="match status" value="1"/>
</dbReference>
<keyword evidence="3" id="KW-1185">Reference proteome</keyword>
<dbReference type="GO" id="GO:0034080">
    <property type="term" value="P:CENP-A containing chromatin assembly"/>
    <property type="evidence" value="ECO:0007669"/>
    <property type="project" value="InterPro"/>
</dbReference>
<proteinExistence type="predicted"/>
<dbReference type="InterPro" id="IPR007902">
    <property type="entry name" value="Chl4/mis15/CENP-N"/>
</dbReference>
<organism evidence="2 3">
    <name type="scientific">Metschnikowia aff. pulcherrima</name>
    <dbReference type="NCBI Taxonomy" id="2163413"/>
    <lineage>
        <taxon>Eukaryota</taxon>
        <taxon>Fungi</taxon>
        <taxon>Dikarya</taxon>
        <taxon>Ascomycota</taxon>
        <taxon>Saccharomycotina</taxon>
        <taxon>Pichiomycetes</taxon>
        <taxon>Metschnikowiaceae</taxon>
        <taxon>Metschnikowia</taxon>
    </lineage>
</organism>
<feature type="region of interest" description="Disordered" evidence="1">
    <location>
        <begin position="338"/>
        <end position="361"/>
    </location>
</feature>
<evidence type="ECO:0000313" key="3">
    <source>
        <dbReference type="Proteomes" id="UP000292447"/>
    </source>
</evidence>